<dbReference type="Proteomes" id="UP001152795">
    <property type="component" value="Unassembled WGS sequence"/>
</dbReference>
<dbReference type="Pfam" id="PF04418">
    <property type="entry name" value="DUF543"/>
    <property type="match status" value="1"/>
</dbReference>
<evidence type="ECO:0000256" key="3">
    <source>
        <dbReference type="ARBA" id="ARBA00006792"/>
    </source>
</evidence>
<keyword evidence="7 9" id="KW-0496">Mitochondrion</keyword>
<evidence type="ECO:0000256" key="4">
    <source>
        <dbReference type="ARBA" id="ARBA00022692"/>
    </source>
</evidence>
<accession>A0A7D9I2A7</accession>
<dbReference type="GO" id="GO:0061617">
    <property type="term" value="C:MICOS complex"/>
    <property type="evidence" value="ECO:0007669"/>
    <property type="project" value="UniProtKB-UniRule"/>
</dbReference>
<reference evidence="10" key="1">
    <citation type="submission" date="2020-04" db="EMBL/GenBank/DDBJ databases">
        <authorList>
            <person name="Alioto T."/>
            <person name="Alioto T."/>
            <person name="Gomez Garrido J."/>
        </authorList>
    </citation>
    <scope>NUCLEOTIDE SEQUENCE</scope>
    <source>
        <strain evidence="10">A484AB</strain>
    </source>
</reference>
<dbReference type="AlphaFoldDB" id="A0A7D9I2A7"/>
<dbReference type="OrthoDB" id="1916310at2759"/>
<evidence type="ECO:0000256" key="8">
    <source>
        <dbReference type="ARBA" id="ARBA00023136"/>
    </source>
</evidence>
<evidence type="ECO:0000256" key="1">
    <source>
        <dbReference type="ARBA" id="ARBA00002689"/>
    </source>
</evidence>
<evidence type="ECO:0000256" key="9">
    <source>
        <dbReference type="RuleBase" id="RU363011"/>
    </source>
</evidence>
<keyword evidence="8" id="KW-0472">Membrane</keyword>
<evidence type="ECO:0000256" key="7">
    <source>
        <dbReference type="ARBA" id="ARBA00023128"/>
    </source>
</evidence>
<sequence>MAPETRSEEILGRKWDRCLADTTIKIGTGAIVGAVFSLIFFKRKSWPVTLGTGIGLGMGYANCQHTFYSQFPPHHRRCGPPWWQVDPEMREKWKKHWEERWKSTKPKEVDVKKEIKKENE</sequence>
<comment type="caution">
    <text evidence="10">The sequence shown here is derived from an EMBL/GenBank/DDBJ whole genome shotgun (WGS) entry which is preliminary data.</text>
</comment>
<comment type="function">
    <text evidence="1 9">Component of the MICOS complex, a large protein complex of the mitochondrial inner membrane that plays crucial roles in the maintenance of crista junctions, inner membrane architecture, and formation of contact sites to the outer membrane.</text>
</comment>
<comment type="similarity">
    <text evidence="3 9">Belongs to the MICOS complex subunit Mic10 family.</text>
</comment>
<keyword evidence="4" id="KW-0812">Transmembrane</keyword>
<evidence type="ECO:0000313" key="10">
    <source>
        <dbReference type="EMBL" id="CAB3999084.1"/>
    </source>
</evidence>
<dbReference type="InterPro" id="IPR007512">
    <property type="entry name" value="Mic10"/>
</dbReference>
<evidence type="ECO:0000256" key="5">
    <source>
        <dbReference type="ARBA" id="ARBA00022792"/>
    </source>
</evidence>
<keyword evidence="5 9" id="KW-0999">Mitochondrion inner membrane</keyword>
<protein>
    <recommendedName>
        <fullName evidence="9">MICOS complex subunit MIC10</fullName>
    </recommendedName>
</protein>
<evidence type="ECO:0000313" key="11">
    <source>
        <dbReference type="Proteomes" id="UP001152795"/>
    </source>
</evidence>
<proteinExistence type="inferred from homology"/>
<comment type="subcellular location">
    <subcellularLocation>
        <location evidence="2 9">Mitochondrion inner membrane</location>
        <topology evidence="2 9">Single-pass membrane protein</topology>
    </subcellularLocation>
</comment>
<name>A0A7D9I2A7_PARCT</name>
<dbReference type="EMBL" id="CACRXK020003512">
    <property type="protein sequence ID" value="CAB3999084.1"/>
    <property type="molecule type" value="Genomic_DNA"/>
</dbReference>
<organism evidence="10 11">
    <name type="scientific">Paramuricea clavata</name>
    <name type="common">Red gorgonian</name>
    <name type="synonym">Violescent sea-whip</name>
    <dbReference type="NCBI Taxonomy" id="317549"/>
    <lineage>
        <taxon>Eukaryota</taxon>
        <taxon>Metazoa</taxon>
        <taxon>Cnidaria</taxon>
        <taxon>Anthozoa</taxon>
        <taxon>Octocorallia</taxon>
        <taxon>Malacalcyonacea</taxon>
        <taxon>Plexauridae</taxon>
        <taxon>Paramuricea</taxon>
    </lineage>
</organism>
<dbReference type="PANTHER" id="PTHR21304:SF0">
    <property type="entry name" value="MICOS COMPLEX SUBUNIT MIC10"/>
    <property type="match status" value="1"/>
</dbReference>
<evidence type="ECO:0000256" key="2">
    <source>
        <dbReference type="ARBA" id="ARBA00004434"/>
    </source>
</evidence>
<keyword evidence="6" id="KW-1133">Transmembrane helix</keyword>
<gene>
    <name evidence="10" type="ORF">PACLA_8A027978</name>
</gene>
<evidence type="ECO:0000256" key="6">
    <source>
        <dbReference type="ARBA" id="ARBA00022989"/>
    </source>
</evidence>
<comment type="subunit">
    <text evidence="9">Component of the mitochondrial contact site and cristae organizing system (MICOS) complex.</text>
</comment>
<dbReference type="PANTHER" id="PTHR21304">
    <property type="entry name" value="MICOS COMPLEX SUBUNIT MIC10"/>
    <property type="match status" value="1"/>
</dbReference>
<keyword evidence="11" id="KW-1185">Reference proteome</keyword>